<dbReference type="Gene3D" id="3.30.1310.10">
    <property type="entry name" value="Nucleoid-associated protein YbaB-like domain"/>
    <property type="match status" value="1"/>
</dbReference>
<comment type="caution">
    <text evidence="2">The sequence shown here is derived from an EMBL/GenBank/DDBJ whole genome shotgun (WGS) entry which is preliminary data.</text>
</comment>
<dbReference type="Proteomes" id="UP001597168">
    <property type="component" value="Unassembled WGS sequence"/>
</dbReference>
<keyword evidence="3" id="KW-1185">Reference proteome</keyword>
<feature type="compositionally biased region" description="Basic and acidic residues" evidence="1">
    <location>
        <begin position="17"/>
        <end position="39"/>
    </location>
</feature>
<dbReference type="EMBL" id="JBHTLK010000011">
    <property type="protein sequence ID" value="MFD1146337.1"/>
    <property type="molecule type" value="Genomic_DNA"/>
</dbReference>
<organism evidence="2 3">
    <name type="scientific">Saccharothrix hoggarensis</name>
    <dbReference type="NCBI Taxonomy" id="913853"/>
    <lineage>
        <taxon>Bacteria</taxon>
        <taxon>Bacillati</taxon>
        <taxon>Actinomycetota</taxon>
        <taxon>Actinomycetes</taxon>
        <taxon>Pseudonocardiales</taxon>
        <taxon>Pseudonocardiaceae</taxon>
        <taxon>Saccharothrix</taxon>
    </lineage>
</organism>
<feature type="region of interest" description="Disordered" evidence="1">
    <location>
        <begin position="1"/>
        <end position="40"/>
    </location>
</feature>
<accession>A0ABW3QH63</accession>
<evidence type="ECO:0000313" key="3">
    <source>
        <dbReference type="Proteomes" id="UP001597168"/>
    </source>
</evidence>
<reference evidence="3" key="1">
    <citation type="journal article" date="2019" name="Int. J. Syst. Evol. Microbiol.">
        <title>The Global Catalogue of Microorganisms (GCM) 10K type strain sequencing project: providing services to taxonomists for standard genome sequencing and annotation.</title>
        <authorList>
            <consortium name="The Broad Institute Genomics Platform"/>
            <consortium name="The Broad Institute Genome Sequencing Center for Infectious Disease"/>
            <person name="Wu L."/>
            <person name="Ma J."/>
        </authorList>
    </citation>
    <scope>NUCLEOTIDE SEQUENCE [LARGE SCALE GENOMIC DNA]</scope>
    <source>
        <strain evidence="3">CCUG 60214</strain>
    </source>
</reference>
<dbReference type="RefSeq" id="WP_380719976.1">
    <property type="nucleotide sequence ID" value="NZ_JBHTLK010000011.1"/>
</dbReference>
<evidence type="ECO:0000256" key="1">
    <source>
        <dbReference type="SAM" id="MobiDB-lite"/>
    </source>
</evidence>
<gene>
    <name evidence="2" type="ORF">ACFQ3T_04300</name>
</gene>
<name>A0ABW3QH63_9PSEU</name>
<dbReference type="InterPro" id="IPR036894">
    <property type="entry name" value="YbaB-like_sf"/>
</dbReference>
<evidence type="ECO:0000313" key="2">
    <source>
        <dbReference type="EMBL" id="MFD1146337.1"/>
    </source>
</evidence>
<feature type="region of interest" description="Disordered" evidence="1">
    <location>
        <begin position="85"/>
        <end position="115"/>
    </location>
</feature>
<feature type="compositionally biased region" description="Pro residues" evidence="1">
    <location>
        <begin position="94"/>
        <end position="105"/>
    </location>
</feature>
<protein>
    <recommendedName>
        <fullName evidence="4">YbaB/EbfC DNA-binding family protein</fullName>
    </recommendedName>
</protein>
<evidence type="ECO:0008006" key="4">
    <source>
        <dbReference type="Google" id="ProtNLM"/>
    </source>
</evidence>
<proteinExistence type="predicted"/>
<sequence length="233" mass="25045">MSGEFRFGFEENDEGDQPPRRSPDQPDARDDLLTGRDPDGVVAVAVNDEAEVQSVTIAAGWKQAVDPRALGGAVVQAANAATVQALAKQAERPTAPPPSPPPQSQPQPQSQPSERITPEDALRLIDAVNNDLDRYTQRMAEVVDRPTTAESRGGHVRGTARRGQVVALDADPAWTHTARVSEMQHEFLEVLRTLHARGVPADLAQGPRSSAIAELTALISDPNTLLRRVGLLP</sequence>